<dbReference type="GO" id="GO:0006351">
    <property type="term" value="P:DNA-templated transcription"/>
    <property type="evidence" value="ECO:0007669"/>
    <property type="project" value="UniProtKB-UniRule"/>
</dbReference>
<feature type="binding site" evidence="7">
    <location>
        <position position="75"/>
    </location>
    <ligand>
        <name>Zn(2+)</name>
        <dbReference type="ChEBI" id="CHEBI:29105"/>
        <label>1</label>
    </ligand>
</feature>
<keyword evidence="7" id="KW-0460">Magnesium</keyword>
<comment type="cofactor">
    <cofactor evidence="7">
        <name>Mg(2+)</name>
        <dbReference type="ChEBI" id="CHEBI:18420"/>
    </cofactor>
    <text evidence="7">Binds 1 Mg(2+) ion per subunit.</text>
</comment>
<keyword evidence="1 7" id="KW-0240">DNA-directed RNA polymerase</keyword>
<feature type="binding site" evidence="7">
    <location>
        <position position="819"/>
    </location>
    <ligand>
        <name>Zn(2+)</name>
        <dbReference type="ChEBI" id="CHEBI:29105"/>
        <label>2</label>
    </ligand>
</feature>
<keyword evidence="5 7" id="KW-0804">Transcription</keyword>
<keyword evidence="4 7" id="KW-0479">Metal-binding</keyword>
<comment type="function">
    <text evidence="7 8">DNA-dependent RNA polymerase catalyzes the transcription of DNA into RNA using the four ribonucleoside triphosphates as substrates.</text>
</comment>
<dbReference type="Gene3D" id="4.10.860.120">
    <property type="entry name" value="RNA polymerase II, clamp domain"/>
    <property type="match status" value="1"/>
</dbReference>
<evidence type="ECO:0000256" key="3">
    <source>
        <dbReference type="ARBA" id="ARBA00022695"/>
    </source>
</evidence>
<keyword evidence="3 7" id="KW-0548">Nucleotidyltransferase</keyword>
<evidence type="ECO:0000256" key="8">
    <source>
        <dbReference type="RuleBase" id="RU004279"/>
    </source>
</evidence>
<dbReference type="HAMAP" id="MF_01322">
    <property type="entry name" value="RNApol_bact_RpoC"/>
    <property type="match status" value="1"/>
</dbReference>
<accession>A0A2M7B7W7</accession>
<feature type="binding site" evidence="7">
    <location>
        <position position="57"/>
    </location>
    <ligand>
        <name>Zn(2+)</name>
        <dbReference type="ChEBI" id="CHEBI:29105"/>
        <label>1</label>
    </ligand>
</feature>
<dbReference type="InterPro" id="IPR007066">
    <property type="entry name" value="RNA_pol_Rpb1_3"/>
</dbReference>
<dbReference type="NCBIfam" id="TIGR02386">
    <property type="entry name" value="rpoC_TIGR"/>
    <property type="match status" value="1"/>
</dbReference>
<evidence type="ECO:0000256" key="6">
    <source>
        <dbReference type="ARBA" id="ARBA00048552"/>
    </source>
</evidence>
<proteinExistence type="inferred from homology"/>
<dbReference type="GO" id="GO:0000287">
    <property type="term" value="F:magnesium ion binding"/>
    <property type="evidence" value="ECO:0007669"/>
    <property type="project" value="UniProtKB-UniRule"/>
</dbReference>
<feature type="binding site" evidence="7">
    <location>
        <position position="494"/>
    </location>
    <ligand>
        <name>Mg(2+)</name>
        <dbReference type="ChEBI" id="CHEBI:18420"/>
    </ligand>
</feature>
<feature type="binding site" evidence="7">
    <location>
        <position position="890"/>
    </location>
    <ligand>
        <name>Zn(2+)</name>
        <dbReference type="ChEBI" id="CHEBI:29105"/>
        <label>2</label>
    </ligand>
</feature>
<evidence type="ECO:0000313" key="11">
    <source>
        <dbReference type="Proteomes" id="UP000230131"/>
    </source>
</evidence>
<dbReference type="InterPro" id="IPR044893">
    <property type="entry name" value="RNA_pol_Rpb1_clamp_domain"/>
</dbReference>
<dbReference type="InterPro" id="IPR045867">
    <property type="entry name" value="DNA-dir_RpoC_beta_prime"/>
</dbReference>
<dbReference type="Gene3D" id="1.10.40.90">
    <property type="match status" value="1"/>
</dbReference>
<feature type="binding site" evidence="7">
    <location>
        <position position="492"/>
    </location>
    <ligand>
        <name>Mg(2+)</name>
        <dbReference type="ChEBI" id="CHEBI:18420"/>
    </ligand>
</feature>
<dbReference type="InterPro" id="IPR006592">
    <property type="entry name" value="RNA_pol_N"/>
</dbReference>
<dbReference type="SMART" id="SM00663">
    <property type="entry name" value="RPOLA_N"/>
    <property type="match status" value="1"/>
</dbReference>
<sequence>MDNFNALKIKIASPEDILSWSKGEVVKPETINYRTQRPEKDGLFSEKIFGPTKDYECSCGKYHGVRYKNTVCERCGVEVVHSVVRRERMGHINLAAPAAHIWFLKSLPSKLGLFLDIPLQKLEKVVYYANHIITEVNDEEKKKALAEVKKEYNTRKKALKGQALKNFQEATLKTKEEVNSLQPGKAMTEAEYFRLASRFSNVFEAGTGAEAIRKLLEKIDLRKLASKTKEEIERTKERSQSQKLLYRLKLIRSFLKNKMRPEWMILTILPVLPPDLRPMVALDGGRFATSDLNDLYRRVINRNNRLKKLLELKAPEIIIVNEKRMLQEAVDALIDNASRVGAQTQPLTVRQQPSKSLTDAIRGKQGRFRQNLLGKRVDYSARSVIVVGPHLKINQCGLPKKIALELFRPYVIHRIIESGLAYNVKNSNRIIEQAGPEVWAILEEEIKNKVVLLNRAPTLHRLGIQAFKPVLIEDLCIKIPPLVCAAFNADFDGDQMSVHLPLTQEAQKEATERMLASKNLLKPATGEPITAPTLDMVLGCYYLTKIKEKAEGTNRVFINPSDALLAYQFGQIEINSLIKIKEMKKGGKFKDLETSCGRIIFNQVLPEDFPFVNKVLNKKSLQEIVSLLIEDYGIEETAPILDEIKKLGFEYATLLGISWGMDDLPELKEKEAIIKEAEKAVNLVDEQYKQGLLTDFERRARIIEIWDGVKDRIQKIILRTLDPYGSVYSIVDSKARGSWLQPLQMMGMKGLVVNPKGETIELPIKSCYKDGLSSLEYFISTHGARKGLTDTALKTASAGYLTRRMIDVCQDLAIKEEDCGTEEGIEVYRKEGEEFNYPFSLRIFSRTAAEDIKIGKKIILKKGKIINRKTAELIGKSKIEKVKIHSPITCKTPFGICSKCYGFDLATIEPVKIGEAVGIIAAQSIGEPGTQLTLRTFHTGGVAGIDITHGLPRVEEVLENRLPKGYAALAPADGVLEDIDVRGQLKIIKFKLVVKEKKPKTISKRYIFGKAKTIEYSVPKTIEIFVKPGQKIKKGAQLFEGPLSLKEIMNLRSRKEAERYIINEIQKIYASEGMNINNKHIEILVRQMFSRVRIKSPGDSNFVIGEMVDKSRFLEVNKELKRQNKTLATCEQLLMGISRVALSSDSFLSAASFQETVRVLTAAASEGKIDKLRGLKENVIIGRLIPVGTGIEKEEIKEENLPKEK</sequence>
<evidence type="ECO:0000256" key="5">
    <source>
        <dbReference type="ARBA" id="ARBA00023163"/>
    </source>
</evidence>
<dbReference type="Gene3D" id="1.10.274.100">
    <property type="entry name" value="RNA polymerase Rpb1, domain 3"/>
    <property type="match status" value="2"/>
</dbReference>
<dbReference type="AlphaFoldDB" id="A0A2M7B7W7"/>
<evidence type="ECO:0000313" key="10">
    <source>
        <dbReference type="EMBL" id="PIU99193.1"/>
    </source>
</evidence>
<dbReference type="InterPro" id="IPR000722">
    <property type="entry name" value="RNA_pol_asu"/>
</dbReference>
<dbReference type="GO" id="GO:0008270">
    <property type="term" value="F:zinc ion binding"/>
    <property type="evidence" value="ECO:0007669"/>
    <property type="project" value="UniProtKB-UniRule"/>
</dbReference>
<dbReference type="CDD" id="cd02655">
    <property type="entry name" value="RNAP_beta'_C"/>
    <property type="match status" value="1"/>
</dbReference>
<feature type="domain" description="RNA polymerase N-terminal" evidence="9">
    <location>
        <begin position="262"/>
        <end position="544"/>
    </location>
</feature>
<feature type="binding site" evidence="7">
    <location>
        <position position="59"/>
    </location>
    <ligand>
        <name>Zn(2+)</name>
        <dbReference type="ChEBI" id="CHEBI:29105"/>
        <label>1</label>
    </ligand>
</feature>
<gene>
    <name evidence="7 10" type="primary">rpoC</name>
    <name evidence="10" type="ORF">COS59_01105</name>
</gene>
<feature type="binding site" evidence="7">
    <location>
        <position position="490"/>
    </location>
    <ligand>
        <name>Mg(2+)</name>
        <dbReference type="ChEBI" id="CHEBI:18420"/>
    </ligand>
</feature>
<dbReference type="EC" id="2.7.7.6" evidence="7"/>
<dbReference type="Proteomes" id="UP000230131">
    <property type="component" value="Unassembled WGS sequence"/>
</dbReference>
<comment type="cofactor">
    <cofactor evidence="7">
        <name>Zn(2+)</name>
        <dbReference type="ChEBI" id="CHEBI:29105"/>
    </cofactor>
    <text evidence="7">Binds 2 Zn(2+) ions per subunit.</text>
</comment>
<dbReference type="GO" id="GO:0000428">
    <property type="term" value="C:DNA-directed RNA polymerase complex"/>
    <property type="evidence" value="ECO:0007669"/>
    <property type="project" value="UniProtKB-KW"/>
</dbReference>
<dbReference type="PANTHER" id="PTHR19376">
    <property type="entry name" value="DNA-DIRECTED RNA POLYMERASE"/>
    <property type="match status" value="1"/>
</dbReference>
<dbReference type="GO" id="GO:0003899">
    <property type="term" value="F:DNA-directed RNA polymerase activity"/>
    <property type="evidence" value="ECO:0007669"/>
    <property type="project" value="UniProtKB-UniRule"/>
</dbReference>
<comment type="similarity">
    <text evidence="7 8">Belongs to the RNA polymerase beta' chain family.</text>
</comment>
<dbReference type="Gene3D" id="1.10.132.30">
    <property type="match status" value="1"/>
</dbReference>
<dbReference type="EMBL" id="PEVH01000033">
    <property type="protein sequence ID" value="PIU99193.1"/>
    <property type="molecule type" value="Genomic_DNA"/>
</dbReference>
<dbReference type="InterPro" id="IPR042102">
    <property type="entry name" value="RNA_pol_Rpb1_3_sf"/>
</dbReference>
<dbReference type="Gene3D" id="2.40.50.100">
    <property type="match status" value="1"/>
</dbReference>
<feature type="binding site" evidence="7">
    <location>
        <position position="900"/>
    </location>
    <ligand>
        <name>Zn(2+)</name>
        <dbReference type="ChEBI" id="CHEBI:29105"/>
        <label>2</label>
    </ligand>
</feature>
<dbReference type="Gene3D" id="1.10.1790.20">
    <property type="match status" value="1"/>
</dbReference>
<keyword evidence="2 7" id="KW-0808">Transferase</keyword>
<protein>
    <recommendedName>
        <fullName evidence="7">DNA-directed RNA polymerase subunit beta'</fullName>
        <shortName evidence="7">RNAP subunit beta'</shortName>
        <ecNumber evidence="7">2.7.7.6</ecNumber>
    </recommendedName>
    <alternativeName>
        <fullName evidence="7">RNA polymerase subunit beta'</fullName>
    </alternativeName>
    <alternativeName>
        <fullName evidence="7">Transcriptase subunit beta'</fullName>
    </alternativeName>
</protein>
<organism evidence="10 11">
    <name type="scientific">Candidatus Wolfebacteria bacterium CG03_land_8_20_14_0_80_36_15</name>
    <dbReference type="NCBI Taxonomy" id="1975067"/>
    <lineage>
        <taxon>Bacteria</taxon>
        <taxon>Candidatus Wolfeibacteriota</taxon>
    </lineage>
</organism>
<dbReference type="Pfam" id="PF00623">
    <property type="entry name" value="RNA_pol_Rpb1_2"/>
    <property type="match status" value="1"/>
</dbReference>
<dbReference type="Gene3D" id="2.40.40.20">
    <property type="match status" value="1"/>
</dbReference>
<evidence type="ECO:0000256" key="2">
    <source>
        <dbReference type="ARBA" id="ARBA00022679"/>
    </source>
</evidence>
<comment type="catalytic activity">
    <reaction evidence="6 7 8">
        <text>RNA(n) + a ribonucleoside 5'-triphosphate = RNA(n+1) + diphosphate</text>
        <dbReference type="Rhea" id="RHEA:21248"/>
        <dbReference type="Rhea" id="RHEA-COMP:14527"/>
        <dbReference type="Rhea" id="RHEA-COMP:17342"/>
        <dbReference type="ChEBI" id="CHEBI:33019"/>
        <dbReference type="ChEBI" id="CHEBI:61557"/>
        <dbReference type="ChEBI" id="CHEBI:140395"/>
        <dbReference type="EC" id="2.7.7.6"/>
    </reaction>
</comment>
<comment type="subunit">
    <text evidence="7">The RNAP catalytic core consists of 2 alpha, 1 beta, 1 beta' and 1 omega subunit. When a sigma factor is associated with the core the holoenzyme is formed, which can initiate transcription.</text>
</comment>
<evidence type="ECO:0000256" key="7">
    <source>
        <dbReference type="HAMAP-Rule" id="MF_01322"/>
    </source>
</evidence>
<feature type="binding site" evidence="7">
    <location>
        <position position="897"/>
    </location>
    <ligand>
        <name>Zn(2+)</name>
        <dbReference type="ChEBI" id="CHEBI:29105"/>
        <label>2</label>
    </ligand>
</feature>
<dbReference type="InterPro" id="IPR007081">
    <property type="entry name" value="RNA_pol_Rpb1_5"/>
</dbReference>
<evidence type="ECO:0000259" key="9">
    <source>
        <dbReference type="SMART" id="SM00663"/>
    </source>
</evidence>
<reference evidence="11" key="1">
    <citation type="submission" date="2017-09" db="EMBL/GenBank/DDBJ databases">
        <title>Depth-based differentiation of microbial function through sediment-hosted aquifers and enrichment of novel symbionts in the deep terrestrial subsurface.</title>
        <authorList>
            <person name="Probst A.J."/>
            <person name="Ladd B."/>
            <person name="Jarett J.K."/>
            <person name="Geller-Mcgrath D.E."/>
            <person name="Sieber C.M.K."/>
            <person name="Emerson J.B."/>
            <person name="Anantharaman K."/>
            <person name="Thomas B.C."/>
            <person name="Malmstrom R."/>
            <person name="Stieglmeier M."/>
            <person name="Klingl A."/>
            <person name="Woyke T."/>
            <person name="Ryan C.M."/>
            <person name="Banfield J.F."/>
        </authorList>
    </citation>
    <scope>NUCLEOTIDE SEQUENCE [LARGE SCALE GENOMIC DNA]</scope>
</reference>
<feature type="binding site" evidence="7">
    <location>
        <position position="72"/>
    </location>
    <ligand>
        <name>Zn(2+)</name>
        <dbReference type="ChEBI" id="CHEBI:29105"/>
        <label>1</label>
    </ligand>
</feature>
<dbReference type="Pfam" id="PF04997">
    <property type="entry name" value="RNA_pol_Rpb1_1"/>
    <property type="match status" value="1"/>
</dbReference>
<dbReference type="CDD" id="cd01609">
    <property type="entry name" value="RNAP_beta'_N"/>
    <property type="match status" value="1"/>
</dbReference>
<comment type="caution">
    <text evidence="10">The sequence shown here is derived from an EMBL/GenBank/DDBJ whole genome shotgun (WGS) entry which is preliminary data.</text>
</comment>
<dbReference type="InterPro" id="IPR012754">
    <property type="entry name" value="DNA-dir_RpoC_beta_prime_bact"/>
</dbReference>
<name>A0A2M7B7W7_9BACT</name>
<dbReference type="PANTHER" id="PTHR19376:SF54">
    <property type="entry name" value="DNA-DIRECTED RNA POLYMERASE SUBUNIT BETA"/>
    <property type="match status" value="1"/>
</dbReference>
<evidence type="ECO:0000256" key="1">
    <source>
        <dbReference type="ARBA" id="ARBA00022478"/>
    </source>
</evidence>
<dbReference type="SUPFAM" id="SSF64484">
    <property type="entry name" value="beta and beta-prime subunits of DNA dependent RNA-polymerase"/>
    <property type="match status" value="1"/>
</dbReference>
<evidence type="ECO:0000256" key="4">
    <source>
        <dbReference type="ARBA" id="ARBA00022723"/>
    </source>
</evidence>
<dbReference type="Pfam" id="PF04983">
    <property type="entry name" value="RNA_pol_Rpb1_3"/>
    <property type="match status" value="1"/>
</dbReference>
<dbReference type="Gene3D" id="1.10.150.390">
    <property type="match status" value="1"/>
</dbReference>
<keyword evidence="7" id="KW-0862">Zinc</keyword>
<dbReference type="InterPro" id="IPR038120">
    <property type="entry name" value="Rpb1_funnel_sf"/>
</dbReference>
<dbReference type="GO" id="GO:0003677">
    <property type="term" value="F:DNA binding"/>
    <property type="evidence" value="ECO:0007669"/>
    <property type="project" value="UniProtKB-UniRule"/>
</dbReference>
<dbReference type="Pfam" id="PF04998">
    <property type="entry name" value="RNA_pol_Rpb1_5"/>
    <property type="match status" value="1"/>
</dbReference>
<dbReference type="InterPro" id="IPR007080">
    <property type="entry name" value="RNA_pol_Rpb1_1"/>
</dbReference>